<dbReference type="GeneID" id="59379625"/>
<keyword evidence="2" id="KW-0472">Membrane</keyword>
<sequence length="490" mass="52574">MLSVSAVLYLTSILSGVTLATPSANRRDSHEICTPNFEADAPYDWNNSEAVGLLNGVAVGSALIKRSPAAFFKFTKISSTPPSFTVHAFDNPELAVGLSSNKSLTLTSSHGDEYARQLSDTKFLIECTFCGSAVQDNCFMKLAEYPDHCVQVGNAKDAAGNPTRGGSGDPLFVTSPCRKDDSQRFNYFKKDLPPSPPPTLETPSTPPSGQVVCNPNFEFEGVRVANSAVNWGAPAFVDNTDLLAESDFNKRLEIRFEQTGHPNPYYIAKSLNGSNLVVATRAVNDNLYFIPADEQNEYVPFRVSSLTSPNTVVVVSRTKFLIECVSGCQGAGQVPPGSLSADGCTIKSQFNGKCVQIGSGPQAGSNGDRIFLNNCDATDSQRFNFITSPFKRTGIDVNFNSDVAPSSDVKVHLAGNEDGGELDVDLKELIRNSYIALGLLAGVLVGMIVFGVMMLARGCMKGRDSKPRYTVVAGKNDVEAFTAPSGRYSD</sequence>
<feature type="compositionally biased region" description="Pro residues" evidence="1">
    <location>
        <begin position="193"/>
        <end position="206"/>
    </location>
</feature>
<dbReference type="VEuPathDB" id="FungiDB:PC9H_009807"/>
<dbReference type="RefSeq" id="XP_036628694.1">
    <property type="nucleotide sequence ID" value="XM_036779305.1"/>
</dbReference>
<feature type="region of interest" description="Disordered" evidence="1">
    <location>
        <begin position="189"/>
        <end position="209"/>
    </location>
</feature>
<evidence type="ECO:0000256" key="2">
    <source>
        <dbReference type="SAM" id="Phobius"/>
    </source>
</evidence>
<dbReference type="AlphaFoldDB" id="A0A8H6ZMD8"/>
<comment type="caution">
    <text evidence="4">The sequence shown here is derived from an EMBL/GenBank/DDBJ whole genome shotgun (WGS) entry which is preliminary data.</text>
</comment>
<keyword evidence="3" id="KW-0732">Signal</keyword>
<feature type="transmembrane region" description="Helical" evidence="2">
    <location>
        <begin position="434"/>
        <end position="456"/>
    </location>
</feature>
<evidence type="ECO:0000256" key="3">
    <source>
        <dbReference type="SAM" id="SignalP"/>
    </source>
</evidence>
<evidence type="ECO:0000313" key="5">
    <source>
        <dbReference type="Proteomes" id="UP000623687"/>
    </source>
</evidence>
<gene>
    <name evidence="4" type="ORF">PC9H_009807</name>
</gene>
<keyword evidence="2" id="KW-1133">Transmembrane helix</keyword>
<dbReference type="Proteomes" id="UP000623687">
    <property type="component" value="Unassembled WGS sequence"/>
</dbReference>
<feature type="chain" id="PRO_5034542932" evidence="3">
    <location>
        <begin position="21"/>
        <end position="490"/>
    </location>
</feature>
<evidence type="ECO:0000313" key="4">
    <source>
        <dbReference type="EMBL" id="KAF7424500.1"/>
    </source>
</evidence>
<dbReference type="OrthoDB" id="2920504at2759"/>
<protein>
    <submittedName>
        <fullName evidence="4">Uncharacterized protein</fullName>
    </submittedName>
</protein>
<organism evidence="4 5">
    <name type="scientific">Pleurotus ostreatus</name>
    <name type="common">Oyster mushroom</name>
    <name type="synonym">White-rot fungus</name>
    <dbReference type="NCBI Taxonomy" id="5322"/>
    <lineage>
        <taxon>Eukaryota</taxon>
        <taxon>Fungi</taxon>
        <taxon>Dikarya</taxon>
        <taxon>Basidiomycota</taxon>
        <taxon>Agaricomycotina</taxon>
        <taxon>Agaricomycetes</taxon>
        <taxon>Agaricomycetidae</taxon>
        <taxon>Agaricales</taxon>
        <taxon>Pleurotineae</taxon>
        <taxon>Pleurotaceae</taxon>
        <taxon>Pleurotus</taxon>
    </lineage>
</organism>
<evidence type="ECO:0000256" key="1">
    <source>
        <dbReference type="SAM" id="MobiDB-lite"/>
    </source>
</evidence>
<keyword evidence="5" id="KW-1185">Reference proteome</keyword>
<proteinExistence type="predicted"/>
<reference evidence="4" key="1">
    <citation type="submission" date="2019-07" db="EMBL/GenBank/DDBJ databases">
        <authorList>
            <person name="Palmer J.M."/>
        </authorList>
    </citation>
    <scope>NUCLEOTIDE SEQUENCE</scope>
    <source>
        <strain evidence="4">PC9</strain>
    </source>
</reference>
<name>A0A8H6ZMD8_PLEOS</name>
<keyword evidence="2" id="KW-0812">Transmembrane</keyword>
<dbReference type="EMBL" id="JACETU010000007">
    <property type="protein sequence ID" value="KAF7424500.1"/>
    <property type="molecule type" value="Genomic_DNA"/>
</dbReference>
<accession>A0A8H6ZMD8</accession>
<feature type="signal peptide" evidence="3">
    <location>
        <begin position="1"/>
        <end position="20"/>
    </location>
</feature>